<feature type="region of interest" description="Disordered" evidence="1">
    <location>
        <begin position="35"/>
        <end position="54"/>
    </location>
</feature>
<evidence type="ECO:0000256" key="1">
    <source>
        <dbReference type="SAM" id="MobiDB-lite"/>
    </source>
</evidence>
<feature type="compositionally biased region" description="Basic and acidic residues" evidence="1">
    <location>
        <begin position="36"/>
        <end position="54"/>
    </location>
</feature>
<comment type="caution">
    <text evidence="2">The sequence shown here is derived from an EMBL/GenBank/DDBJ whole genome shotgun (WGS) entry which is preliminary data.</text>
</comment>
<evidence type="ECO:0000313" key="2">
    <source>
        <dbReference type="EMBL" id="RYN19123.1"/>
    </source>
</evidence>
<reference evidence="2" key="2">
    <citation type="journal article" date="2019" name="bioRxiv">
        <title>Genomics, evolutionary history and diagnostics of the Alternaria alternata species group including apple and Asian pear pathotypes.</title>
        <authorList>
            <person name="Armitage A.D."/>
            <person name="Cockerton H.M."/>
            <person name="Sreenivasaprasad S."/>
            <person name="Woodhall J.W."/>
            <person name="Lane C.R."/>
            <person name="Harrison R.J."/>
            <person name="Clarkson J.P."/>
        </authorList>
    </citation>
    <scope>NUCLEOTIDE SEQUENCE</scope>
    <source>
        <strain evidence="2">FERA 1164</strain>
    </source>
</reference>
<name>A0AB37W3F4_9PLEO</name>
<evidence type="ECO:0000313" key="3">
    <source>
        <dbReference type="Proteomes" id="UP000292340"/>
    </source>
</evidence>
<dbReference type="Proteomes" id="UP000292340">
    <property type="component" value="Unassembled WGS sequence"/>
</dbReference>
<gene>
    <name evidence="2" type="ORF">AA0115_g10964</name>
</gene>
<protein>
    <submittedName>
        <fullName evidence="2">Uncharacterized protein</fullName>
    </submittedName>
</protein>
<reference evidence="2" key="1">
    <citation type="submission" date="2017-10" db="EMBL/GenBank/DDBJ databases">
        <authorList>
            <person name="Armitage A.D."/>
            <person name="Barbara D.J."/>
            <person name="Woodhall J.W."/>
            <person name="Sreenivasaprasad S."/>
            <person name="Lane C.R."/>
            <person name="Clarkson J.P."/>
            <person name="Harrison R.J."/>
        </authorList>
    </citation>
    <scope>NUCLEOTIDE SEQUENCE</scope>
    <source>
        <strain evidence="2">FERA 1164</strain>
    </source>
</reference>
<dbReference type="AlphaFoldDB" id="A0AB37W3F4"/>
<dbReference type="EMBL" id="PDXB01000045">
    <property type="protein sequence ID" value="RYN19123.1"/>
    <property type="molecule type" value="Genomic_DNA"/>
</dbReference>
<proteinExistence type="predicted"/>
<organism evidence="2 3">
    <name type="scientific">Alternaria tenuissima</name>
    <dbReference type="NCBI Taxonomy" id="119927"/>
    <lineage>
        <taxon>Eukaryota</taxon>
        <taxon>Fungi</taxon>
        <taxon>Dikarya</taxon>
        <taxon>Ascomycota</taxon>
        <taxon>Pezizomycotina</taxon>
        <taxon>Dothideomycetes</taxon>
        <taxon>Pleosporomycetidae</taxon>
        <taxon>Pleosporales</taxon>
        <taxon>Pleosporineae</taxon>
        <taxon>Pleosporaceae</taxon>
        <taxon>Alternaria</taxon>
        <taxon>Alternaria sect. Alternaria</taxon>
        <taxon>Alternaria alternata complex</taxon>
    </lineage>
</organism>
<accession>A0AB37W3F4</accession>
<sequence length="65" mass="7196">MKDLAIEETGLSLVQRDRSIVTKCEIEPNTQLGRSVDIENGRRSSDYDVDGGKTSHTVLEKSCDV</sequence>